<organism evidence="5 6">
    <name type="scientific">Drosophila kikkawai</name>
    <name type="common">Fruit fly</name>
    <dbReference type="NCBI Taxonomy" id="30033"/>
    <lineage>
        <taxon>Eukaryota</taxon>
        <taxon>Metazoa</taxon>
        <taxon>Ecdysozoa</taxon>
        <taxon>Arthropoda</taxon>
        <taxon>Hexapoda</taxon>
        <taxon>Insecta</taxon>
        <taxon>Pterygota</taxon>
        <taxon>Neoptera</taxon>
        <taxon>Endopterygota</taxon>
        <taxon>Diptera</taxon>
        <taxon>Brachycera</taxon>
        <taxon>Muscomorpha</taxon>
        <taxon>Ephydroidea</taxon>
        <taxon>Drosophilidae</taxon>
        <taxon>Drosophila</taxon>
        <taxon>Sophophora</taxon>
    </lineage>
</organism>
<dbReference type="GO" id="GO:0000054">
    <property type="term" value="P:ribosomal subunit export from nucleus"/>
    <property type="evidence" value="ECO:0007669"/>
    <property type="project" value="TreeGrafter"/>
</dbReference>
<keyword evidence="1" id="KW-0813">Transport</keyword>
<dbReference type="InterPro" id="IPR001806">
    <property type="entry name" value="Small_GTPase"/>
</dbReference>
<dbReference type="PANTHER" id="PTHR24071">
    <property type="entry name" value="RAN GTPASE"/>
    <property type="match status" value="1"/>
</dbReference>
<dbReference type="SMART" id="SM00175">
    <property type="entry name" value="RAB"/>
    <property type="match status" value="1"/>
</dbReference>
<evidence type="ECO:0000256" key="4">
    <source>
        <dbReference type="ARBA" id="ARBA00023134"/>
    </source>
</evidence>
<evidence type="ECO:0000256" key="3">
    <source>
        <dbReference type="ARBA" id="ARBA00022927"/>
    </source>
</evidence>
<keyword evidence="3" id="KW-0653">Protein transport</keyword>
<gene>
    <name evidence="6" type="primary">LOC108082090</name>
</gene>
<reference evidence="5" key="1">
    <citation type="submission" date="2025-05" db="UniProtKB">
        <authorList>
            <consortium name="RefSeq"/>
        </authorList>
    </citation>
    <scope>NUCLEOTIDE SEQUENCE [LARGE SCALE GENOMIC DNA]</scope>
    <source>
        <strain evidence="5">14028-0561.14</strain>
    </source>
</reference>
<dbReference type="InterPro" id="IPR002041">
    <property type="entry name" value="Ran_GTPase"/>
</dbReference>
<dbReference type="SUPFAM" id="SSF52540">
    <property type="entry name" value="P-loop containing nucleoside triphosphate hydrolases"/>
    <property type="match status" value="1"/>
</dbReference>
<dbReference type="SMART" id="SM00174">
    <property type="entry name" value="RHO"/>
    <property type="match status" value="1"/>
</dbReference>
<dbReference type="Gene3D" id="3.40.50.300">
    <property type="entry name" value="P-loop containing nucleotide triphosphate hydrolases"/>
    <property type="match status" value="1"/>
</dbReference>
<dbReference type="GO" id="GO:0005525">
    <property type="term" value="F:GTP binding"/>
    <property type="evidence" value="ECO:0007669"/>
    <property type="project" value="UniProtKB-KW"/>
</dbReference>
<dbReference type="GeneID" id="108082090"/>
<dbReference type="PROSITE" id="PS51418">
    <property type="entry name" value="RAN"/>
    <property type="match status" value="1"/>
</dbReference>
<evidence type="ECO:0000313" key="5">
    <source>
        <dbReference type="Proteomes" id="UP001652661"/>
    </source>
</evidence>
<dbReference type="GO" id="GO:0003924">
    <property type="term" value="F:GTPase activity"/>
    <property type="evidence" value="ECO:0007669"/>
    <property type="project" value="InterPro"/>
</dbReference>
<accession>A0A6P4IWD1</accession>
<dbReference type="GO" id="GO:0005737">
    <property type="term" value="C:cytoplasm"/>
    <property type="evidence" value="ECO:0007669"/>
    <property type="project" value="TreeGrafter"/>
</dbReference>
<dbReference type="OrthoDB" id="7856067at2759"/>
<dbReference type="AlphaFoldDB" id="A0A6P4IWD1"/>
<dbReference type="PRINTS" id="PR00449">
    <property type="entry name" value="RASTRNSFRMNG"/>
</dbReference>
<keyword evidence="4" id="KW-0342">GTP-binding</keyword>
<proteinExistence type="predicted"/>
<evidence type="ECO:0000256" key="1">
    <source>
        <dbReference type="ARBA" id="ARBA00022448"/>
    </source>
</evidence>
<dbReference type="RefSeq" id="XP_017032875.1">
    <property type="nucleotide sequence ID" value="XM_017177386.1"/>
</dbReference>
<dbReference type="PROSITE" id="PS51419">
    <property type="entry name" value="RAB"/>
    <property type="match status" value="1"/>
</dbReference>
<sequence length="206" mass="23533">MSQIRKKKCIPTFKCVIIGPAGCGKTSLIQSHLTGAFDKNYIPTRKTKECQLTYHTSRGPICFKVWESTGQKEHYTKVKCAIIMYDVSSCDSYDAVPKLESDLLSRCGNIPVAMCANKFDLFTISSPLRHLKEEVLISLKLRCNLGGPFLYLAQKLFGDRDLRFVPMLAKKPPYAPISRDQQMQILQMELPEPPEEDNDDYYYHIQ</sequence>
<dbReference type="SMART" id="SM00176">
    <property type="entry name" value="RAN"/>
    <property type="match status" value="1"/>
</dbReference>
<evidence type="ECO:0000313" key="6">
    <source>
        <dbReference type="RefSeq" id="XP_017032875.1"/>
    </source>
</evidence>
<dbReference type="GO" id="GO:0006606">
    <property type="term" value="P:protein import into nucleus"/>
    <property type="evidence" value="ECO:0007669"/>
    <property type="project" value="TreeGrafter"/>
</dbReference>
<dbReference type="Proteomes" id="UP001652661">
    <property type="component" value="Chromosome 2R"/>
</dbReference>
<protein>
    <submittedName>
        <fullName evidence="6">GTP-binding nuclear protein Ran-like</fullName>
    </submittedName>
</protein>
<dbReference type="PANTHER" id="PTHR24071:SF0">
    <property type="entry name" value="GTP-BINDING NUCLEAR PROTEIN RAN"/>
    <property type="match status" value="1"/>
</dbReference>
<dbReference type="Pfam" id="PF00071">
    <property type="entry name" value="Ras"/>
    <property type="match status" value="1"/>
</dbReference>
<keyword evidence="2" id="KW-0547">Nucleotide-binding</keyword>
<dbReference type="GO" id="GO:0005634">
    <property type="term" value="C:nucleus"/>
    <property type="evidence" value="ECO:0007669"/>
    <property type="project" value="TreeGrafter"/>
</dbReference>
<reference evidence="6" key="2">
    <citation type="submission" date="2025-08" db="UniProtKB">
        <authorList>
            <consortium name="RefSeq"/>
        </authorList>
    </citation>
    <scope>IDENTIFICATION</scope>
    <source>
        <strain evidence="6">14028-0561.14</strain>
        <tissue evidence="6">Whole fly</tissue>
    </source>
</reference>
<evidence type="ECO:0000256" key="2">
    <source>
        <dbReference type="ARBA" id="ARBA00022741"/>
    </source>
</evidence>
<keyword evidence="5" id="KW-1185">Reference proteome</keyword>
<name>A0A6P4IWD1_DROKI</name>
<dbReference type="InterPro" id="IPR027417">
    <property type="entry name" value="P-loop_NTPase"/>
</dbReference>